<feature type="transmembrane region" description="Helical" evidence="1">
    <location>
        <begin position="134"/>
        <end position="152"/>
    </location>
</feature>
<name>A0A4R6BAQ8_9STAP</name>
<evidence type="ECO:0000313" key="3">
    <source>
        <dbReference type="Proteomes" id="UP000295310"/>
    </source>
</evidence>
<comment type="caution">
    <text evidence="2">The sequence shown here is derived from an EMBL/GenBank/DDBJ whole genome shotgun (WGS) entry which is preliminary data.</text>
</comment>
<gene>
    <name evidence="2" type="ORF">ERX27_10660</name>
</gene>
<dbReference type="RefSeq" id="WP_133432791.1">
    <property type="nucleotide sequence ID" value="NZ_SCWA01000027.1"/>
</dbReference>
<keyword evidence="1" id="KW-1133">Transmembrane helix</keyword>
<accession>A0A4R6BAQ8</accession>
<evidence type="ECO:0008006" key="4">
    <source>
        <dbReference type="Google" id="ProtNLM"/>
    </source>
</evidence>
<organism evidence="2 3">
    <name type="scientific">Macrococcus brunensis</name>
    <dbReference type="NCBI Taxonomy" id="198483"/>
    <lineage>
        <taxon>Bacteria</taxon>
        <taxon>Bacillati</taxon>
        <taxon>Bacillota</taxon>
        <taxon>Bacilli</taxon>
        <taxon>Bacillales</taxon>
        <taxon>Staphylococcaceae</taxon>
        <taxon>Macrococcus</taxon>
    </lineage>
</organism>
<feature type="transmembrane region" description="Helical" evidence="1">
    <location>
        <begin position="62"/>
        <end position="83"/>
    </location>
</feature>
<dbReference type="AlphaFoldDB" id="A0A4R6BAQ8"/>
<feature type="transmembrane region" description="Helical" evidence="1">
    <location>
        <begin position="9"/>
        <end position="25"/>
    </location>
</feature>
<protein>
    <recommendedName>
        <fullName evidence="4">CPBP family intramembrane metalloprotease</fullName>
    </recommendedName>
</protein>
<proteinExistence type="predicted"/>
<keyword evidence="1" id="KW-0812">Transmembrane</keyword>
<keyword evidence="1" id="KW-0472">Membrane</keyword>
<evidence type="ECO:0000256" key="1">
    <source>
        <dbReference type="SAM" id="Phobius"/>
    </source>
</evidence>
<feature type="transmembrane region" description="Helical" evidence="1">
    <location>
        <begin position="103"/>
        <end position="122"/>
    </location>
</feature>
<reference evidence="2 3" key="1">
    <citation type="submission" date="2019-01" db="EMBL/GenBank/DDBJ databases">
        <title>Draft genome sequences of the type strains of six Macrococcus species.</title>
        <authorList>
            <person name="Mazhar S."/>
            <person name="Altermann E."/>
            <person name="Hill C."/>
            <person name="Mcauliffe O."/>
        </authorList>
    </citation>
    <scope>NUCLEOTIDE SEQUENCE [LARGE SCALE GENOMIC DNA]</scope>
    <source>
        <strain evidence="2 3">CCM4811</strain>
    </source>
</reference>
<evidence type="ECO:0000313" key="2">
    <source>
        <dbReference type="EMBL" id="TDL93381.1"/>
    </source>
</evidence>
<dbReference type="OrthoDB" id="2412258at2"/>
<keyword evidence="3" id="KW-1185">Reference proteome</keyword>
<sequence length="196" mass="22450">MTEWTTKPSLFLISFVLFHILLFLMRNEDQVFWHMMTGIFLLTTFSYLVYKRHLTSRRIGQSLLASIIGVIAIVVLYSILVQFLPDIRYQAIMETLISMGVHYRWQLMISLAVTVALHELYFRTMLQETITHPVLAVILTSLTSVSLFIWVLSPEQLVTLVGIQLITAAAFQYSKRLITPITTVIGAVIILILLYA</sequence>
<dbReference type="EMBL" id="SCWA01000027">
    <property type="protein sequence ID" value="TDL93381.1"/>
    <property type="molecule type" value="Genomic_DNA"/>
</dbReference>
<feature type="transmembrane region" description="Helical" evidence="1">
    <location>
        <begin position="31"/>
        <end position="50"/>
    </location>
</feature>
<dbReference type="Proteomes" id="UP000295310">
    <property type="component" value="Unassembled WGS sequence"/>
</dbReference>
<feature type="transmembrane region" description="Helical" evidence="1">
    <location>
        <begin position="177"/>
        <end position="195"/>
    </location>
</feature>